<evidence type="ECO:0008006" key="7">
    <source>
        <dbReference type="Google" id="ProtNLM"/>
    </source>
</evidence>
<keyword evidence="6" id="KW-1185">Reference proteome</keyword>
<evidence type="ECO:0000313" key="4">
    <source>
        <dbReference type="EMBL" id="EJT72183.1"/>
    </source>
</evidence>
<keyword evidence="2" id="KW-1133">Transmembrane helix</keyword>
<evidence type="ECO:0000313" key="5">
    <source>
        <dbReference type="EnsemblFungi" id="EJT72183"/>
    </source>
</evidence>
<dbReference type="AlphaFoldDB" id="J3P6A9"/>
<evidence type="ECO:0000313" key="6">
    <source>
        <dbReference type="Proteomes" id="UP000006039"/>
    </source>
</evidence>
<gene>
    <name evidence="5" type="primary">20349508</name>
    <name evidence="4" type="ORF">GGTG_09050</name>
</gene>
<feature type="region of interest" description="Disordered" evidence="1">
    <location>
        <begin position="250"/>
        <end position="271"/>
    </location>
</feature>
<dbReference type="Proteomes" id="UP000006039">
    <property type="component" value="Unassembled WGS sequence"/>
</dbReference>
<reference evidence="5" key="5">
    <citation type="submission" date="2018-04" db="UniProtKB">
        <authorList>
            <consortium name="EnsemblFungi"/>
        </authorList>
    </citation>
    <scope>IDENTIFICATION</scope>
    <source>
        <strain evidence="5">R3-111a-1</strain>
    </source>
</reference>
<dbReference type="GeneID" id="20349508"/>
<dbReference type="VEuPathDB" id="FungiDB:GGTG_09050"/>
<keyword evidence="3" id="KW-0732">Signal</keyword>
<organism evidence="4">
    <name type="scientific">Gaeumannomyces tritici (strain R3-111a-1)</name>
    <name type="common">Wheat and barley take-all root rot fungus</name>
    <name type="synonym">Gaeumannomyces graminis var. tritici</name>
    <dbReference type="NCBI Taxonomy" id="644352"/>
    <lineage>
        <taxon>Eukaryota</taxon>
        <taxon>Fungi</taxon>
        <taxon>Dikarya</taxon>
        <taxon>Ascomycota</taxon>
        <taxon>Pezizomycotina</taxon>
        <taxon>Sordariomycetes</taxon>
        <taxon>Sordariomycetidae</taxon>
        <taxon>Magnaporthales</taxon>
        <taxon>Magnaporthaceae</taxon>
        <taxon>Gaeumannomyces</taxon>
    </lineage>
</organism>
<name>J3P6A9_GAET3</name>
<reference evidence="5" key="4">
    <citation type="journal article" date="2015" name="G3 (Bethesda)">
        <title>Genome sequences of three phytopathogenic species of the Magnaporthaceae family of fungi.</title>
        <authorList>
            <person name="Okagaki L.H."/>
            <person name="Nunes C.C."/>
            <person name="Sailsbery J."/>
            <person name="Clay B."/>
            <person name="Brown D."/>
            <person name="John T."/>
            <person name="Oh Y."/>
            <person name="Young N."/>
            <person name="Fitzgerald M."/>
            <person name="Haas B.J."/>
            <person name="Zeng Q."/>
            <person name="Young S."/>
            <person name="Adiconis X."/>
            <person name="Fan L."/>
            <person name="Levin J.Z."/>
            <person name="Mitchell T.K."/>
            <person name="Okubara P.A."/>
            <person name="Farman M.L."/>
            <person name="Kohn L.M."/>
            <person name="Birren B."/>
            <person name="Ma L.-J."/>
            <person name="Dean R.A."/>
        </authorList>
    </citation>
    <scope>NUCLEOTIDE SEQUENCE</scope>
    <source>
        <strain evidence="5">R3-111a-1</strain>
    </source>
</reference>
<feature type="transmembrane region" description="Helical" evidence="2">
    <location>
        <begin position="195"/>
        <end position="218"/>
    </location>
</feature>
<proteinExistence type="predicted"/>
<dbReference type="eggNOG" id="ENOG502STAA">
    <property type="taxonomic scope" value="Eukaryota"/>
</dbReference>
<dbReference type="OrthoDB" id="5421290at2759"/>
<accession>J3P6A9</accession>
<reference evidence="4" key="3">
    <citation type="submission" date="2010-09" db="EMBL/GenBank/DDBJ databases">
        <title>Annotation of Gaeumannomyces graminis var. tritici R3-111a-1.</title>
        <authorList>
            <consortium name="The Broad Institute Genome Sequencing Platform"/>
            <person name="Ma L.-J."/>
            <person name="Dead R."/>
            <person name="Young S.K."/>
            <person name="Zeng Q."/>
            <person name="Gargeya S."/>
            <person name="Fitzgerald M."/>
            <person name="Haas B."/>
            <person name="Abouelleil A."/>
            <person name="Alvarado L."/>
            <person name="Arachchi H.M."/>
            <person name="Berlin A."/>
            <person name="Brown A."/>
            <person name="Chapman S.B."/>
            <person name="Chen Z."/>
            <person name="Dunbar C."/>
            <person name="Freedman E."/>
            <person name="Gearin G."/>
            <person name="Gellesch M."/>
            <person name="Goldberg J."/>
            <person name="Griggs A."/>
            <person name="Gujja S."/>
            <person name="Heiman D."/>
            <person name="Howarth C."/>
            <person name="Larson L."/>
            <person name="Lui A."/>
            <person name="MacDonald P.J.P."/>
            <person name="Mehta T."/>
            <person name="Montmayeur A."/>
            <person name="Murphy C."/>
            <person name="Neiman D."/>
            <person name="Pearson M."/>
            <person name="Priest M."/>
            <person name="Roberts A."/>
            <person name="Saif S."/>
            <person name="Shea T."/>
            <person name="Shenoy N."/>
            <person name="Sisk P."/>
            <person name="Stolte C."/>
            <person name="Sykes S."/>
            <person name="Yandava C."/>
            <person name="Wortman J."/>
            <person name="Nusbaum C."/>
            <person name="Birren B."/>
        </authorList>
    </citation>
    <scope>NUCLEOTIDE SEQUENCE</scope>
    <source>
        <strain evidence="4">R3-111a-1</strain>
    </source>
</reference>
<dbReference type="RefSeq" id="XP_009225157.1">
    <property type="nucleotide sequence ID" value="XM_009226893.1"/>
</dbReference>
<keyword evidence="2" id="KW-0812">Transmembrane</keyword>
<evidence type="ECO:0000256" key="3">
    <source>
        <dbReference type="SAM" id="SignalP"/>
    </source>
</evidence>
<dbReference type="HOGENOM" id="CLU_088292_0_0_1"/>
<dbReference type="EMBL" id="GL385399">
    <property type="protein sequence ID" value="EJT72183.1"/>
    <property type="molecule type" value="Genomic_DNA"/>
</dbReference>
<feature type="chain" id="PRO_5015094990" description="Extracellular membrane protein CFEM domain-containing protein" evidence="3">
    <location>
        <begin position="33"/>
        <end position="271"/>
    </location>
</feature>
<dbReference type="EnsemblFungi" id="EJT72183">
    <property type="protein sequence ID" value="EJT72183"/>
    <property type="gene ID" value="GGTG_09050"/>
</dbReference>
<reference evidence="6" key="1">
    <citation type="submission" date="2010-07" db="EMBL/GenBank/DDBJ databases">
        <title>The genome sequence of Gaeumannomyces graminis var. tritici strain R3-111a-1.</title>
        <authorList>
            <consortium name="The Broad Institute Genome Sequencing Platform"/>
            <person name="Ma L.-J."/>
            <person name="Dead R."/>
            <person name="Young S."/>
            <person name="Zeng Q."/>
            <person name="Koehrsen M."/>
            <person name="Alvarado L."/>
            <person name="Berlin A."/>
            <person name="Chapman S.B."/>
            <person name="Chen Z."/>
            <person name="Freedman E."/>
            <person name="Gellesch M."/>
            <person name="Goldberg J."/>
            <person name="Griggs A."/>
            <person name="Gujja S."/>
            <person name="Heilman E.R."/>
            <person name="Heiman D."/>
            <person name="Hepburn T."/>
            <person name="Howarth C."/>
            <person name="Jen D."/>
            <person name="Larson L."/>
            <person name="Mehta T."/>
            <person name="Neiman D."/>
            <person name="Pearson M."/>
            <person name="Roberts A."/>
            <person name="Saif S."/>
            <person name="Shea T."/>
            <person name="Shenoy N."/>
            <person name="Sisk P."/>
            <person name="Stolte C."/>
            <person name="Sykes S."/>
            <person name="Walk T."/>
            <person name="White J."/>
            <person name="Yandava C."/>
            <person name="Haas B."/>
            <person name="Nusbaum C."/>
            <person name="Birren B."/>
        </authorList>
    </citation>
    <scope>NUCLEOTIDE SEQUENCE [LARGE SCALE GENOMIC DNA]</scope>
    <source>
        <strain evidence="6">R3-111a-1</strain>
    </source>
</reference>
<evidence type="ECO:0000256" key="1">
    <source>
        <dbReference type="SAM" id="MobiDB-lite"/>
    </source>
</evidence>
<evidence type="ECO:0000256" key="2">
    <source>
        <dbReference type="SAM" id="Phobius"/>
    </source>
</evidence>
<protein>
    <recommendedName>
        <fullName evidence="7">Extracellular membrane protein CFEM domain-containing protein</fullName>
    </recommendedName>
</protein>
<dbReference type="STRING" id="644352.J3P6A9"/>
<sequence>MGRRPPPRQPAARPPLLPLLLVLLSAPHQASAVDQTGGTAAVSLAKEPMYATARACAVGCLVYNGMWHCGVNAGYQDLGLGLGCGCGPNNACYCGAKMASSAASYITSCVSERCGRSVAGWKEEASSMQGLYDGYCRSALGDAAVAPATTTGAGAGAGGAGATAKGDGLPAQTGAGAAGAAAQGEAKGGLSQSDIIALAASLGVGVPSLLVAVATLWVQMRKKKKKEEAAAAGAGAGAAPVVGQPVAAPAVAHKPVEPWTPSPSPHISEAP</sequence>
<feature type="signal peptide" evidence="3">
    <location>
        <begin position="1"/>
        <end position="32"/>
    </location>
</feature>
<keyword evidence="2" id="KW-0472">Membrane</keyword>
<reference evidence="4" key="2">
    <citation type="submission" date="2010-07" db="EMBL/GenBank/DDBJ databases">
        <authorList>
            <consortium name="The Broad Institute Genome Sequencing Platform"/>
            <consortium name="Broad Institute Genome Sequencing Center for Infectious Disease"/>
            <person name="Ma L.-J."/>
            <person name="Dead R."/>
            <person name="Young S."/>
            <person name="Zeng Q."/>
            <person name="Koehrsen M."/>
            <person name="Alvarado L."/>
            <person name="Berlin A."/>
            <person name="Chapman S.B."/>
            <person name="Chen Z."/>
            <person name="Freedman E."/>
            <person name="Gellesch M."/>
            <person name="Goldberg J."/>
            <person name="Griggs A."/>
            <person name="Gujja S."/>
            <person name="Heilman E.R."/>
            <person name="Heiman D."/>
            <person name="Hepburn T."/>
            <person name="Howarth C."/>
            <person name="Jen D."/>
            <person name="Larson L."/>
            <person name="Mehta T."/>
            <person name="Neiman D."/>
            <person name="Pearson M."/>
            <person name="Roberts A."/>
            <person name="Saif S."/>
            <person name="Shea T."/>
            <person name="Shenoy N."/>
            <person name="Sisk P."/>
            <person name="Stolte C."/>
            <person name="Sykes S."/>
            <person name="Walk T."/>
            <person name="White J."/>
            <person name="Yandava C."/>
            <person name="Haas B."/>
            <person name="Nusbaum C."/>
            <person name="Birren B."/>
        </authorList>
    </citation>
    <scope>NUCLEOTIDE SEQUENCE</scope>
    <source>
        <strain evidence="4">R3-111a-1</strain>
    </source>
</reference>